<reference evidence="3 4" key="1">
    <citation type="journal article" date="2013" name="BMC Genomics">
        <title>The miniature genome of a carnivorous plant Genlisea aurea contains a low number of genes and short non-coding sequences.</title>
        <authorList>
            <person name="Leushkin E.V."/>
            <person name="Sutormin R.A."/>
            <person name="Nabieva E.R."/>
            <person name="Penin A.A."/>
            <person name="Kondrashov A.S."/>
            <person name="Logacheva M.D."/>
        </authorList>
    </citation>
    <scope>NUCLEOTIDE SEQUENCE [LARGE SCALE GENOMIC DNA]</scope>
</reference>
<evidence type="ECO:0000313" key="3">
    <source>
        <dbReference type="EMBL" id="EPS71457.1"/>
    </source>
</evidence>
<dbReference type="InterPro" id="IPR016087">
    <property type="entry name" value="Chalcone_isomerase"/>
</dbReference>
<dbReference type="GO" id="GO:0006631">
    <property type="term" value="P:fatty acid metabolic process"/>
    <property type="evidence" value="ECO:0007669"/>
    <property type="project" value="TreeGrafter"/>
</dbReference>
<dbReference type="GO" id="GO:0016872">
    <property type="term" value="F:intramolecular lyase activity"/>
    <property type="evidence" value="ECO:0007669"/>
    <property type="project" value="InterPro"/>
</dbReference>
<dbReference type="InterPro" id="IPR036298">
    <property type="entry name" value="Chalcone_isomerase_sf"/>
</dbReference>
<dbReference type="InterPro" id="IPR016088">
    <property type="entry name" value="Chalcone_isomerase_3-sand"/>
</dbReference>
<dbReference type="PANTHER" id="PTHR47589:SF5">
    <property type="entry name" value="CHALCONE ISOMERASE DOMAIN-CONTAINING PROTEIN"/>
    <property type="match status" value="1"/>
</dbReference>
<comment type="caution">
    <text evidence="3">The sequence shown here is derived from an EMBL/GenBank/DDBJ whole genome shotgun (WGS) entry which is preliminary data.</text>
</comment>
<dbReference type="AlphaFoldDB" id="S8EFQ5"/>
<proteinExistence type="inferred from homology"/>
<dbReference type="EMBL" id="AUSU01001252">
    <property type="protein sequence ID" value="EPS71457.1"/>
    <property type="molecule type" value="Genomic_DNA"/>
</dbReference>
<evidence type="ECO:0000313" key="4">
    <source>
        <dbReference type="Proteomes" id="UP000015453"/>
    </source>
</evidence>
<dbReference type="SUPFAM" id="SSF54626">
    <property type="entry name" value="Chalcone isomerase"/>
    <property type="match status" value="1"/>
</dbReference>
<name>S8EFQ5_9LAMI</name>
<dbReference type="InterPro" id="IPR016089">
    <property type="entry name" value="Chalcone_isomerase_bundle_sf"/>
</dbReference>
<feature type="domain" description="Chalcone isomerase" evidence="2">
    <location>
        <begin position="97"/>
        <end position="260"/>
    </location>
</feature>
<dbReference type="InterPro" id="IPR044228">
    <property type="entry name" value="FAP1"/>
</dbReference>
<dbReference type="GO" id="GO:0005504">
    <property type="term" value="F:fatty acid binding"/>
    <property type="evidence" value="ECO:0007669"/>
    <property type="project" value="TreeGrafter"/>
</dbReference>
<protein>
    <recommendedName>
        <fullName evidence="2">Chalcone isomerase domain-containing protein</fullName>
    </recommendedName>
</protein>
<dbReference type="OrthoDB" id="18193at2759"/>
<sequence>MVSFNLPFCSPPKTPPFNAGDSAASRSTSAAAVAVSVSSAVAAGVGSAIWRNSGAVFPLRLFNFSASRGAWCSLSASANPSPATVSGTDTAFPPVLNESQRLLGVGVRRKAILGLKNIDVYSFGVYADDKDLKKVLVGKTDPRNDDIIDSNVSITIRLQIVYGRLNIGSVRSGFEESVGSRIRKFNGSDDKQLLHRFTSLFKDEYKIPKGSIIHLSRDNAHVLRTSIDGVDIGAIESKLLCKSILDLYIGNEPFDRKAKEDVQNNLASLRGN</sequence>
<keyword evidence="4" id="KW-1185">Reference proteome</keyword>
<dbReference type="Proteomes" id="UP000015453">
    <property type="component" value="Unassembled WGS sequence"/>
</dbReference>
<organism evidence="3 4">
    <name type="scientific">Genlisea aurea</name>
    <dbReference type="NCBI Taxonomy" id="192259"/>
    <lineage>
        <taxon>Eukaryota</taxon>
        <taxon>Viridiplantae</taxon>
        <taxon>Streptophyta</taxon>
        <taxon>Embryophyta</taxon>
        <taxon>Tracheophyta</taxon>
        <taxon>Spermatophyta</taxon>
        <taxon>Magnoliopsida</taxon>
        <taxon>eudicotyledons</taxon>
        <taxon>Gunneridae</taxon>
        <taxon>Pentapetalae</taxon>
        <taxon>asterids</taxon>
        <taxon>lamiids</taxon>
        <taxon>Lamiales</taxon>
        <taxon>Lentibulariaceae</taxon>
        <taxon>Genlisea</taxon>
    </lineage>
</organism>
<dbReference type="Gene3D" id="3.50.70.10">
    <property type="match status" value="1"/>
</dbReference>
<comment type="similarity">
    <text evidence="1">Belongs to the chalcone isomerase family.</text>
</comment>
<dbReference type="PANTHER" id="PTHR47589">
    <property type="entry name" value="FATTY-ACID-BINDING PROTEIN 1"/>
    <property type="match status" value="1"/>
</dbReference>
<accession>S8EFQ5</accession>
<gene>
    <name evidence="3" type="ORF">M569_03305</name>
</gene>
<evidence type="ECO:0000259" key="2">
    <source>
        <dbReference type="Pfam" id="PF16036"/>
    </source>
</evidence>
<evidence type="ECO:0000256" key="1">
    <source>
        <dbReference type="ARBA" id="ARBA00007166"/>
    </source>
</evidence>
<dbReference type="Gene3D" id="1.10.890.20">
    <property type="match status" value="1"/>
</dbReference>
<dbReference type="Pfam" id="PF16036">
    <property type="entry name" value="Chalcone_3"/>
    <property type="match status" value="1"/>
</dbReference>
<dbReference type="GO" id="GO:0009570">
    <property type="term" value="C:chloroplast stroma"/>
    <property type="evidence" value="ECO:0007669"/>
    <property type="project" value="TreeGrafter"/>
</dbReference>